<feature type="transmembrane region" description="Helical" evidence="1">
    <location>
        <begin position="156"/>
        <end position="179"/>
    </location>
</feature>
<name>A0ABU4IVS5_9VIBR</name>
<sequence length="476" mass="52945">MSFYLSQVLSHFLLPAIMFGLLWSGANTSYKQRFWWFVLPVVTGVCAYTLLPYSQVYIFSAGCAYIIICLLLLTYGLMVSRPTRFLLVWQALVTAFAAFMWARGAKLDMMSATNVINTELILNASALMFGFMLIGLTHVFIGKVCEQRSPRFKKSLFFCLIVLAILPLSGEVILAGMKLQMIALYPGLLSYVSKVTNFFWLYAYGVLALSLIPLSIMVWRDVRPFKAAVKSQPQPIARRKLQAQLNIQRRRASCFAVSLVMIFCSLLYWDAVASQPPTRSPAQTIELAADGAVHVPVTDTLKDGKLHRYQWIASDGKVVRFFIIDRYPGEMKFGVVLDACMLCGDAGYIQDGDQVICLACGVHIFIPSIGNPGGCNPIPIEKWSLTNNEIVIGKAMLESGLQYFSEVVKMTVVDPVNGKSLTNLDAPFSYTFGGKTYFFTEQDSYDAFRDNPWRFVRQGADHQGATHQGTAAGGAQ</sequence>
<comment type="caution">
    <text evidence="4">The sequence shown here is derived from an EMBL/GenBank/DDBJ whole genome shotgun (WGS) entry which is preliminary data.</text>
</comment>
<evidence type="ECO:0000259" key="3">
    <source>
        <dbReference type="Pfam" id="PF10080"/>
    </source>
</evidence>
<feature type="transmembrane region" description="Helical" evidence="1">
    <location>
        <begin position="252"/>
        <end position="269"/>
    </location>
</feature>
<dbReference type="Pfam" id="PF10080">
    <property type="entry name" value="FtrD-like"/>
    <property type="match status" value="1"/>
</dbReference>
<accession>A0ABU4IVS5</accession>
<feature type="transmembrane region" description="Helical" evidence="1">
    <location>
        <begin position="57"/>
        <end position="78"/>
    </location>
</feature>
<feature type="transmembrane region" description="Helical" evidence="1">
    <location>
        <begin position="85"/>
        <end position="102"/>
    </location>
</feature>
<feature type="transmembrane region" description="Helical" evidence="1">
    <location>
        <begin position="6"/>
        <end position="22"/>
    </location>
</feature>
<keyword evidence="5" id="KW-1185">Reference proteome</keyword>
<protein>
    <submittedName>
        <fullName evidence="4">Fe-S-containing protein</fullName>
    </submittedName>
</protein>
<feature type="domain" description="Membrane iron-sulfur containing protein FtrD-like" evidence="3">
    <location>
        <begin position="301"/>
        <end position="404"/>
    </location>
</feature>
<dbReference type="EMBL" id="JAWRCP010000001">
    <property type="protein sequence ID" value="MDW6093526.1"/>
    <property type="molecule type" value="Genomic_DNA"/>
</dbReference>
<dbReference type="InterPro" id="IPR007029">
    <property type="entry name" value="YHS_dom"/>
</dbReference>
<evidence type="ECO:0000256" key="1">
    <source>
        <dbReference type="SAM" id="Phobius"/>
    </source>
</evidence>
<dbReference type="Pfam" id="PF04945">
    <property type="entry name" value="YHS"/>
    <property type="match status" value="1"/>
</dbReference>
<gene>
    <name evidence="4" type="ORF">SBX64_13295</name>
</gene>
<feature type="transmembrane region" description="Helical" evidence="1">
    <location>
        <begin position="199"/>
        <end position="219"/>
    </location>
</feature>
<evidence type="ECO:0000313" key="4">
    <source>
        <dbReference type="EMBL" id="MDW6093526.1"/>
    </source>
</evidence>
<keyword evidence="1" id="KW-0812">Transmembrane</keyword>
<dbReference type="Proteomes" id="UP001279860">
    <property type="component" value="Unassembled WGS sequence"/>
</dbReference>
<feature type="transmembrane region" description="Helical" evidence="1">
    <location>
        <begin position="122"/>
        <end position="144"/>
    </location>
</feature>
<feature type="domain" description="YHS" evidence="2">
    <location>
        <begin position="412"/>
        <end position="457"/>
    </location>
</feature>
<reference evidence="4 5" key="1">
    <citation type="submission" date="2023-11" db="EMBL/GenBank/DDBJ databases">
        <title>Plant-associative lifestyle of Vibrio porteresiae and its evolutionary dynamics.</title>
        <authorList>
            <person name="Rameshkumar N."/>
            <person name="Kirti K."/>
        </authorList>
    </citation>
    <scope>NUCLEOTIDE SEQUENCE [LARGE SCALE GENOMIC DNA]</scope>
    <source>
        <strain evidence="4 5">MSSRF7</strain>
    </source>
</reference>
<dbReference type="InterPro" id="IPR018758">
    <property type="entry name" value="FtrD-like"/>
</dbReference>
<keyword evidence="1" id="KW-1133">Transmembrane helix</keyword>
<evidence type="ECO:0000313" key="5">
    <source>
        <dbReference type="Proteomes" id="UP001279860"/>
    </source>
</evidence>
<organism evidence="4 5">
    <name type="scientific">Vibrio rhizosphaerae</name>
    <dbReference type="NCBI Taxonomy" id="398736"/>
    <lineage>
        <taxon>Bacteria</taxon>
        <taxon>Pseudomonadati</taxon>
        <taxon>Pseudomonadota</taxon>
        <taxon>Gammaproteobacteria</taxon>
        <taxon>Vibrionales</taxon>
        <taxon>Vibrionaceae</taxon>
        <taxon>Vibrio</taxon>
    </lineage>
</organism>
<evidence type="ECO:0000259" key="2">
    <source>
        <dbReference type="Pfam" id="PF04945"/>
    </source>
</evidence>
<keyword evidence="1" id="KW-0472">Membrane</keyword>
<feature type="transmembrane region" description="Helical" evidence="1">
    <location>
        <begin position="34"/>
        <end position="51"/>
    </location>
</feature>
<dbReference type="RefSeq" id="WP_318585143.1">
    <property type="nucleotide sequence ID" value="NZ_JAWRCP010000001.1"/>
</dbReference>
<proteinExistence type="predicted"/>